<organism evidence="1 2">
    <name type="scientific">Gossypium schwendimanii</name>
    <name type="common">Cotton</name>
    <dbReference type="NCBI Taxonomy" id="34291"/>
    <lineage>
        <taxon>Eukaryota</taxon>
        <taxon>Viridiplantae</taxon>
        <taxon>Streptophyta</taxon>
        <taxon>Embryophyta</taxon>
        <taxon>Tracheophyta</taxon>
        <taxon>Spermatophyta</taxon>
        <taxon>Magnoliopsida</taxon>
        <taxon>eudicotyledons</taxon>
        <taxon>Gunneridae</taxon>
        <taxon>Pentapetalae</taxon>
        <taxon>rosids</taxon>
        <taxon>malvids</taxon>
        <taxon>Malvales</taxon>
        <taxon>Malvaceae</taxon>
        <taxon>Malvoideae</taxon>
        <taxon>Gossypium</taxon>
    </lineage>
</organism>
<comment type="caution">
    <text evidence="1">The sequence shown here is derived from an EMBL/GenBank/DDBJ whole genome shotgun (WGS) entry which is preliminary data.</text>
</comment>
<evidence type="ECO:0000313" key="1">
    <source>
        <dbReference type="EMBL" id="MBA0852755.1"/>
    </source>
</evidence>
<proteinExistence type="predicted"/>
<dbReference type="Proteomes" id="UP000593576">
    <property type="component" value="Unassembled WGS sequence"/>
</dbReference>
<name>A0A7J9L1V9_GOSSC</name>
<accession>A0A7J9L1V9</accession>
<reference evidence="1 2" key="1">
    <citation type="journal article" date="2019" name="Genome Biol. Evol.">
        <title>Insights into the evolution of the New World diploid cottons (Gossypium, subgenus Houzingenia) based on genome sequencing.</title>
        <authorList>
            <person name="Grover C.E."/>
            <person name="Arick M.A. 2nd"/>
            <person name="Thrash A."/>
            <person name="Conover J.L."/>
            <person name="Sanders W.S."/>
            <person name="Peterson D.G."/>
            <person name="Frelichowski J.E."/>
            <person name="Scheffler J.A."/>
            <person name="Scheffler B.E."/>
            <person name="Wendel J.F."/>
        </authorList>
    </citation>
    <scope>NUCLEOTIDE SEQUENCE [LARGE SCALE GENOMIC DNA]</scope>
    <source>
        <strain evidence="1">1</strain>
        <tissue evidence="1">Leaf</tissue>
    </source>
</reference>
<protein>
    <submittedName>
        <fullName evidence="1">Uncharacterized protein</fullName>
    </submittedName>
</protein>
<dbReference type="EMBL" id="JABFAF010000004">
    <property type="protein sequence ID" value="MBA0852755.1"/>
    <property type="molecule type" value="Genomic_DNA"/>
</dbReference>
<dbReference type="AlphaFoldDB" id="A0A7J9L1V9"/>
<keyword evidence="2" id="KW-1185">Reference proteome</keyword>
<gene>
    <name evidence="1" type="ORF">Goshw_009391</name>
</gene>
<evidence type="ECO:0000313" key="2">
    <source>
        <dbReference type="Proteomes" id="UP000593576"/>
    </source>
</evidence>
<sequence length="19" mass="2273">MRKVNKPPLSLSRLIQFMN</sequence>